<protein>
    <submittedName>
        <fullName evidence="7">SulP family inorganic anion transporter</fullName>
    </submittedName>
</protein>
<dbReference type="Proteomes" id="UP001500945">
    <property type="component" value="Unassembled WGS sequence"/>
</dbReference>
<evidence type="ECO:0000256" key="4">
    <source>
        <dbReference type="ARBA" id="ARBA00023136"/>
    </source>
</evidence>
<dbReference type="PROSITE" id="PS50801">
    <property type="entry name" value="STAS"/>
    <property type="match status" value="1"/>
</dbReference>
<dbReference type="InterPro" id="IPR036513">
    <property type="entry name" value="STAS_dom_sf"/>
</dbReference>
<feature type="transmembrane region" description="Helical" evidence="5">
    <location>
        <begin position="12"/>
        <end position="34"/>
    </location>
</feature>
<accession>A0ABP8KLA4</accession>
<proteinExistence type="predicted"/>
<feature type="transmembrane region" description="Helical" evidence="5">
    <location>
        <begin position="164"/>
        <end position="188"/>
    </location>
</feature>
<feature type="transmembrane region" description="Helical" evidence="5">
    <location>
        <begin position="71"/>
        <end position="90"/>
    </location>
</feature>
<organism evidence="7 8">
    <name type="scientific">Fodinibacter luteus</name>
    <dbReference type="NCBI Taxonomy" id="552064"/>
    <lineage>
        <taxon>Bacteria</taxon>
        <taxon>Bacillati</taxon>
        <taxon>Actinomycetota</taxon>
        <taxon>Actinomycetes</taxon>
        <taxon>Micrococcales</taxon>
        <taxon>Intrasporangiaceae</taxon>
        <taxon>Fodinibacter (ex Wang et al. 2009)</taxon>
    </lineage>
</organism>
<evidence type="ECO:0000259" key="6">
    <source>
        <dbReference type="PROSITE" id="PS50801"/>
    </source>
</evidence>
<evidence type="ECO:0000313" key="8">
    <source>
        <dbReference type="Proteomes" id="UP001500945"/>
    </source>
</evidence>
<evidence type="ECO:0000256" key="1">
    <source>
        <dbReference type="ARBA" id="ARBA00004141"/>
    </source>
</evidence>
<keyword evidence="3 5" id="KW-1133">Transmembrane helix</keyword>
<feature type="transmembrane region" description="Helical" evidence="5">
    <location>
        <begin position="40"/>
        <end position="59"/>
    </location>
</feature>
<feature type="transmembrane region" description="Helical" evidence="5">
    <location>
        <begin position="346"/>
        <end position="364"/>
    </location>
</feature>
<feature type="transmembrane region" description="Helical" evidence="5">
    <location>
        <begin position="240"/>
        <end position="262"/>
    </location>
</feature>
<sequence>MSPPLPGLTRSNVGLEALSGVTLVAIAVPLNIGYAQIAGLPPTAGLYALVVPAVLYALTVSSRQVVASPDAAAAALVASSVGGLAVAGSADYLSMALAQAIISGLMFVACSVLKLGFLATFLSKPILVGFVGGLALDILVSQLAKMLGVRIESGDEFVDKVGQLVAGLDTVNWICVVISSMSLAILLVGRRLNRSVPWALVVLVVTTLAVVWADLASRGVSVLGKVEAGPPQLTVPQLELTVWLSLVPSALALTMVTMAEGLLVSRSYGAKNGYATDPNRDLAAFGVGNIASGLTGGFAVGSSTSRTAAMDQAGSRTQLPSIVAAALALLLLVFGTAVLEDIPSPAIGAVVAVAVFPLLGIPELRELWDLNRFELGVAAACFLGTLLLGPIPGIFIAFVLALVNLARRAASPAVDVLGAEADADHALTPLPTGRSMTVPGVVVMRFAAPIFFANVGQLDESIHAAVEAAQASPPEDGTPLAHLVLDMEAVTDIDVTGAEGFGECRTWLAARGVQLHYSRVRPRVAVLLGHYGLDEGTTAFGTNRAAIEALTTEVDSR</sequence>
<evidence type="ECO:0000256" key="5">
    <source>
        <dbReference type="SAM" id="Phobius"/>
    </source>
</evidence>
<gene>
    <name evidence="7" type="ORF">GCM10023168_29180</name>
</gene>
<comment type="caution">
    <text evidence="7">The sequence shown here is derived from an EMBL/GenBank/DDBJ whole genome shotgun (WGS) entry which is preliminary data.</text>
</comment>
<dbReference type="PANTHER" id="PTHR11814">
    <property type="entry name" value="SULFATE TRANSPORTER"/>
    <property type="match status" value="1"/>
</dbReference>
<evidence type="ECO:0000313" key="7">
    <source>
        <dbReference type="EMBL" id="GAA4409979.1"/>
    </source>
</evidence>
<keyword evidence="4 5" id="KW-0472">Membrane</keyword>
<dbReference type="EMBL" id="BAABGM010000018">
    <property type="protein sequence ID" value="GAA4409979.1"/>
    <property type="molecule type" value="Genomic_DNA"/>
</dbReference>
<evidence type="ECO:0000256" key="2">
    <source>
        <dbReference type="ARBA" id="ARBA00022692"/>
    </source>
</evidence>
<dbReference type="SUPFAM" id="SSF52091">
    <property type="entry name" value="SpoIIaa-like"/>
    <property type="match status" value="1"/>
</dbReference>
<dbReference type="InterPro" id="IPR011547">
    <property type="entry name" value="SLC26A/SulP_dom"/>
</dbReference>
<reference evidence="8" key="1">
    <citation type="journal article" date="2019" name="Int. J. Syst. Evol. Microbiol.">
        <title>The Global Catalogue of Microorganisms (GCM) 10K type strain sequencing project: providing services to taxonomists for standard genome sequencing and annotation.</title>
        <authorList>
            <consortium name="The Broad Institute Genomics Platform"/>
            <consortium name="The Broad Institute Genome Sequencing Center for Infectious Disease"/>
            <person name="Wu L."/>
            <person name="Ma J."/>
        </authorList>
    </citation>
    <scope>NUCLEOTIDE SEQUENCE [LARGE SCALE GENOMIC DNA]</scope>
    <source>
        <strain evidence="8">JCM 17809</strain>
    </source>
</reference>
<dbReference type="Pfam" id="PF01740">
    <property type="entry name" value="STAS"/>
    <property type="match status" value="1"/>
</dbReference>
<keyword evidence="8" id="KW-1185">Reference proteome</keyword>
<evidence type="ECO:0000256" key="3">
    <source>
        <dbReference type="ARBA" id="ARBA00022989"/>
    </source>
</evidence>
<feature type="transmembrane region" description="Helical" evidence="5">
    <location>
        <begin position="321"/>
        <end position="339"/>
    </location>
</feature>
<dbReference type="InterPro" id="IPR002645">
    <property type="entry name" value="STAS_dom"/>
</dbReference>
<feature type="transmembrane region" description="Helical" evidence="5">
    <location>
        <begin position="195"/>
        <end position="213"/>
    </location>
</feature>
<feature type="transmembrane region" description="Helical" evidence="5">
    <location>
        <begin position="376"/>
        <end position="403"/>
    </location>
</feature>
<feature type="transmembrane region" description="Helical" evidence="5">
    <location>
        <begin position="96"/>
        <end position="119"/>
    </location>
</feature>
<dbReference type="Pfam" id="PF00916">
    <property type="entry name" value="Sulfate_transp"/>
    <property type="match status" value="1"/>
</dbReference>
<feature type="transmembrane region" description="Helical" evidence="5">
    <location>
        <begin position="282"/>
        <end position="301"/>
    </location>
</feature>
<name>A0ABP8KLA4_9MICO</name>
<feature type="domain" description="STAS" evidence="6">
    <location>
        <begin position="431"/>
        <end position="553"/>
    </location>
</feature>
<keyword evidence="2 5" id="KW-0812">Transmembrane</keyword>
<dbReference type="RefSeq" id="WP_345207289.1">
    <property type="nucleotide sequence ID" value="NZ_BAABGM010000018.1"/>
</dbReference>
<comment type="subcellular location">
    <subcellularLocation>
        <location evidence="1">Membrane</location>
        <topology evidence="1">Multi-pass membrane protein</topology>
    </subcellularLocation>
</comment>
<dbReference type="CDD" id="cd07042">
    <property type="entry name" value="STAS_SulP_like_sulfate_transporter"/>
    <property type="match status" value="1"/>
</dbReference>
<dbReference type="InterPro" id="IPR001902">
    <property type="entry name" value="SLC26A/SulP_fam"/>
</dbReference>
<dbReference type="Gene3D" id="3.30.750.24">
    <property type="entry name" value="STAS domain"/>
    <property type="match status" value="1"/>
</dbReference>